<dbReference type="PRINTS" id="PR00507">
    <property type="entry name" value="N12N6MTFRASE"/>
</dbReference>
<dbReference type="Pfam" id="PF00176">
    <property type="entry name" value="SNF2-rel_dom"/>
    <property type="match status" value="1"/>
</dbReference>
<dbReference type="InterPro" id="IPR027417">
    <property type="entry name" value="P-loop_NTPase"/>
</dbReference>
<protein>
    <submittedName>
        <fullName evidence="3">Helicase</fullName>
    </submittedName>
</protein>
<feature type="domain" description="Helicase C-terminal" evidence="2">
    <location>
        <begin position="1428"/>
        <end position="1589"/>
    </location>
</feature>
<feature type="compositionally biased region" description="Low complexity" evidence="1">
    <location>
        <begin position="1816"/>
        <end position="1826"/>
    </location>
</feature>
<dbReference type="HOGENOM" id="CLU_000181_8_6_11"/>
<evidence type="ECO:0000313" key="3">
    <source>
        <dbReference type="EMBL" id="ABM10378.1"/>
    </source>
</evidence>
<dbReference type="CDD" id="cd02440">
    <property type="entry name" value="AdoMet_MTases"/>
    <property type="match status" value="1"/>
</dbReference>
<dbReference type="InterPro" id="IPR014001">
    <property type="entry name" value="Helicase_ATP-bd"/>
</dbReference>
<evidence type="ECO:0000313" key="4">
    <source>
        <dbReference type="Proteomes" id="UP000000637"/>
    </source>
</evidence>
<dbReference type="InterPro" id="IPR038718">
    <property type="entry name" value="SNF2-like_sf"/>
</dbReference>
<organism evidence="3 4">
    <name type="scientific">Paenarthrobacter aurescens (strain TC1)</name>
    <dbReference type="NCBI Taxonomy" id="290340"/>
    <lineage>
        <taxon>Bacteria</taxon>
        <taxon>Bacillati</taxon>
        <taxon>Actinomycetota</taxon>
        <taxon>Actinomycetes</taxon>
        <taxon>Micrococcales</taxon>
        <taxon>Micrococcaceae</taxon>
        <taxon>Paenarthrobacter</taxon>
    </lineage>
</organism>
<dbReference type="InterPro" id="IPR001650">
    <property type="entry name" value="Helicase_C-like"/>
</dbReference>
<dbReference type="PROSITE" id="PS51194">
    <property type="entry name" value="HELICASE_CTER"/>
    <property type="match status" value="1"/>
</dbReference>
<keyword evidence="3" id="KW-0067">ATP-binding</keyword>
<dbReference type="SUPFAM" id="SSF52540">
    <property type="entry name" value="P-loop containing nucleoside triphosphate hydrolases"/>
    <property type="match status" value="2"/>
</dbReference>
<feature type="compositionally biased region" description="Low complexity" evidence="1">
    <location>
        <begin position="1873"/>
        <end position="1884"/>
    </location>
</feature>
<name>A1RD46_PAEAT</name>
<keyword evidence="3" id="KW-0614">Plasmid</keyword>
<dbReference type="Gene3D" id="3.40.50.10810">
    <property type="entry name" value="Tandem AAA-ATPase domain"/>
    <property type="match status" value="1"/>
</dbReference>
<accession>A1RD46</accession>
<feature type="compositionally biased region" description="Gly residues" evidence="1">
    <location>
        <begin position="61"/>
        <end position="72"/>
    </location>
</feature>
<dbReference type="InterPro" id="IPR029063">
    <property type="entry name" value="SAM-dependent_MTases_sf"/>
</dbReference>
<keyword evidence="3" id="KW-0547">Nucleotide-binding</keyword>
<feature type="region of interest" description="Disordered" evidence="1">
    <location>
        <begin position="1816"/>
        <end position="1884"/>
    </location>
</feature>
<geneLocation type="plasmid" evidence="3 4">
    <name>pTC1</name>
</geneLocation>
<reference evidence="3 4" key="1">
    <citation type="journal article" date="2006" name="PLoS Genet.">
        <title>Secrets of soil survival revealed by the genome sequence of Arthrobacter aurescens TC1.</title>
        <authorList>
            <person name="Mongodin E.F."/>
            <person name="Shapir N."/>
            <person name="Daugherty S.C."/>
            <person name="DeBoy R.T."/>
            <person name="Emerson J.B."/>
            <person name="Shvartzbeyn A."/>
            <person name="Radune D."/>
            <person name="Vamathevan J."/>
            <person name="Riggs F."/>
            <person name="Grinberg V."/>
            <person name="Khouri H."/>
            <person name="Wackett L.P."/>
            <person name="Nelson K.E."/>
            <person name="Sadowsky M.J."/>
        </authorList>
    </citation>
    <scope>NUCLEOTIDE SEQUENCE [LARGE SCALE GENOMIC DNA]</scope>
    <source>
        <strain evidence="3 4">TC1</strain>
    </source>
</reference>
<dbReference type="PANTHER" id="PTHR41313:SF1">
    <property type="entry name" value="DNA METHYLASE ADENINE-SPECIFIC DOMAIN-CONTAINING PROTEIN"/>
    <property type="match status" value="1"/>
</dbReference>
<dbReference type="KEGG" id="aau:AAur_pTC10289"/>
<keyword evidence="4" id="KW-1185">Reference proteome</keyword>
<keyword evidence="3" id="KW-0347">Helicase</keyword>
<dbReference type="Gene3D" id="3.40.50.300">
    <property type="entry name" value="P-loop containing nucleotide triphosphate hydrolases"/>
    <property type="match status" value="1"/>
</dbReference>
<gene>
    <name evidence="3" type="ordered locus">AAur_pTC10289</name>
</gene>
<keyword evidence="3" id="KW-0378">Hydrolase</keyword>
<sequence>MTEEGARDEPVRGTDAGALREASGHGVGGDLRSGDLFRGTGPADRDGDRRVGGPDRRPVGSVGGLPGAGGAAERGEDDRGVGGAASAHGTGSEDSSGHVETAVDPVVAPQPATVASAGVSAGGGLIPAGESLRFRPGSQSDLAPSTPRGRLTANVAVLELLAQLEEEDRAPSAQEQGVLARWSGWGSLPEVFDDTAQHSEAAARARELLQGRARAAAARTTLNAHYTDAALVKALWSALGEAGFDQAAGGRVLEPGCGSGAFIGFAPDHVRDVVGVELDPTTARVASLLYPAADIRSESFAEIRLPEGKRDLVIGNVPFADVVPHDSTHNQLGLSLHNYFIYKSLHLVRPGGVVAVLTSRWTMDAASPAARDAFADMADLVTAVRLPNQTHHQAAGTDVITDLLIFRRRAEGEEPVELTPGWRNLERLPSFRAGAGLEDAEVNLNSLFVQQPARVVGRLTSRSGRFGPEVAVSPPLTSDGQSLAERVAADLGRQLAFDLSNYADVRPLFTPATTASRPTSPPTTTPATNRTPAAAGTPVPGPRRGAAEEPLVLPGAVVRAEGHISMGEDGGWLHVRDGVPEPLEVPKSQANELRMLTALRDTVVTLLEAEATTPLPGDLPRAASLPKGPGMAGEERMNALRERLNRQYDAYVKRYGPINRVTGRNTGRIDPKTGEPVVAHVRPRQGGFRGDPHSPAVFALEHYDSATGTARKADIFTERVVAPRVLRTHADSPADAVSLCLDTYGEVRTGEIARLLGVDHAAAETELEAFAFVDPDTVKRSEEGWTANWVPRAEFLSGNVRARLTRVGEVLEQLIEGAAATGDESAQPMVRRLRAAATALTEVLPEDLGPTEIVAQLGVPWVPATTVEQFLRETLDDRTVEVEHPGGSVWSVRGNRHSVAARNTWGTERASAIDIVQACLEQRQIRVTDETPDGRRIPNETATFAAQEKAEELQERFATWLWEDPERCQQLVRTYNDKLNAIVLRSYDVDEDKHYPGMARVHEGRPLRLRPHQHAAVARMVAQPSVLLAHEVGAGKTLAAVTGVSELRRLGLVRKPAVVVPNHMLEQFSREWLQAYPQARILTCGTDDLVRDKRRLFVARAATGEWDAVIMSRSAFEKIPVSKDTEEAYLDEQLTQLRMWLAASKSERGLSVKRLEGTLARAEERLKKLRDVERDPAITFEATGIDYLCVDEAHGYKNLRLASNIPGVAVEGSNRATDLDLKMSYLRGRHGRRVATFMTATPIANSVAEAYTMLRYLAPADLEAAGISDFDTWAATFGQVVTDLELSPSGTGFRMKARFAKFNNVPELLRLWHQVADVKTAEDLNLPTPDLEGGAPETIVVPPSQELVDFMALLAQRADAVSSRQVDPSEDNMLKISGHGRAAALDLRLVDHQIDGLAAFLDREPSKVDAVAERVAGIYHDHADVVFGNDPEPGALQLVFCDLGTPTGAGWSAYEELKAQLVSRGVPAPKVRFMHEANNDRAKARLFEQARTGHIAVLIGSTEKMGVGTNVQRRAVALHHVDCPWRPADLAQRDGRIMRQGNLNDSVRVYRYVTESSFDTYLWQTVERKAKFINQLMRGRLDVREIEDIGDSALSYAEVKALASGDPRIMELAKAETDATKLERLERAWASAQRSLAATIREAGPRLERLATDRQQLLAAIPLRRDTDGDAFWMRINGTAFSKRADAAPALQRALLAVQPYQRDPHPLCDLAGLHLQVSADSWMGQPRYVVSLVEVPRVHLLVEAGDVRQPSPGLVTRVENLPRRLERVLDDVDMETSKIEREAERARAGLVDAFPRAGELAEVRAKRDRLSAELAADSAENAAADHPGPASCPPNGSQPEASTLPQPSGQVQAGRPAIVPPSPPARPRPEDSPLSPSSSGWSR</sequence>
<dbReference type="InterPro" id="IPR000330">
    <property type="entry name" value="SNF2_N"/>
</dbReference>
<evidence type="ECO:0000256" key="1">
    <source>
        <dbReference type="SAM" id="MobiDB-lite"/>
    </source>
</evidence>
<dbReference type="InterPro" id="IPR052933">
    <property type="entry name" value="DNA_Protect_Modify"/>
</dbReference>
<dbReference type="SUPFAM" id="SSF53335">
    <property type="entry name" value="S-adenosyl-L-methionine-dependent methyltransferases"/>
    <property type="match status" value="1"/>
</dbReference>
<feature type="compositionally biased region" description="Polar residues" evidence="1">
    <location>
        <begin position="1835"/>
        <end position="1852"/>
    </location>
</feature>
<feature type="region of interest" description="Disordered" evidence="1">
    <location>
        <begin position="510"/>
        <end position="547"/>
    </location>
</feature>
<feature type="region of interest" description="Disordered" evidence="1">
    <location>
        <begin position="1"/>
        <end position="100"/>
    </location>
</feature>
<dbReference type="GO" id="GO:0005524">
    <property type="term" value="F:ATP binding"/>
    <property type="evidence" value="ECO:0007669"/>
    <property type="project" value="InterPro"/>
</dbReference>
<dbReference type="Proteomes" id="UP000000637">
    <property type="component" value="Plasmid pTC1"/>
</dbReference>
<proteinExistence type="predicted"/>
<dbReference type="SMART" id="SM00487">
    <property type="entry name" value="DEXDc"/>
    <property type="match status" value="1"/>
</dbReference>
<feature type="compositionally biased region" description="Low complexity" evidence="1">
    <location>
        <begin position="525"/>
        <end position="544"/>
    </location>
</feature>
<dbReference type="Gene3D" id="3.40.50.150">
    <property type="entry name" value="Vaccinia Virus protein VP39"/>
    <property type="match status" value="1"/>
</dbReference>
<dbReference type="PANTHER" id="PTHR41313">
    <property type="entry name" value="ADENINE-SPECIFIC METHYLTRANSFERASE"/>
    <property type="match status" value="1"/>
</dbReference>
<feature type="compositionally biased region" description="Basic and acidic residues" evidence="1">
    <location>
        <begin position="43"/>
        <end position="58"/>
    </location>
</feature>
<dbReference type="GO" id="GO:0004386">
    <property type="term" value="F:helicase activity"/>
    <property type="evidence" value="ECO:0007669"/>
    <property type="project" value="UniProtKB-KW"/>
</dbReference>
<dbReference type="EMBL" id="CP000475">
    <property type="protein sequence ID" value="ABM10378.1"/>
    <property type="molecule type" value="Genomic_DNA"/>
</dbReference>
<evidence type="ECO:0000259" key="2">
    <source>
        <dbReference type="PROSITE" id="PS51194"/>
    </source>
</evidence>
<feature type="compositionally biased region" description="Basic and acidic residues" evidence="1">
    <location>
        <begin position="1"/>
        <end position="12"/>
    </location>
</feature>